<evidence type="ECO:0000256" key="1">
    <source>
        <dbReference type="ARBA" id="ARBA00022649"/>
    </source>
</evidence>
<gene>
    <name evidence="2" type="ORF">HGA13_20040</name>
</gene>
<sequence length="86" mass="9237">MAKRKITVTVDEEVLAKARELGDAHLSAVVNAALAEHVDRMARRDALRDLLDGWEQAVGPVADDDAHDAAAAFDELEGIGFGREIA</sequence>
<keyword evidence="1" id="KW-1277">Toxin-antitoxin system</keyword>
<dbReference type="Proteomes" id="UP000565715">
    <property type="component" value="Unassembled WGS sequence"/>
</dbReference>
<dbReference type="Pfam" id="PF07362">
    <property type="entry name" value="CcdA"/>
    <property type="match status" value="1"/>
</dbReference>
<accession>A0A846XG36</accession>
<keyword evidence="3" id="KW-1185">Reference proteome</keyword>
<organism evidence="2 3">
    <name type="scientific">Nocardia speluncae</name>
    <dbReference type="NCBI Taxonomy" id="419477"/>
    <lineage>
        <taxon>Bacteria</taxon>
        <taxon>Bacillati</taxon>
        <taxon>Actinomycetota</taxon>
        <taxon>Actinomycetes</taxon>
        <taxon>Mycobacteriales</taxon>
        <taxon>Nocardiaceae</taxon>
        <taxon>Nocardia</taxon>
    </lineage>
</organism>
<dbReference type="InterPro" id="IPR009956">
    <property type="entry name" value="Post-segregation_anti-tox_CcdA"/>
</dbReference>
<evidence type="ECO:0000313" key="2">
    <source>
        <dbReference type="EMBL" id="NKY35341.1"/>
    </source>
</evidence>
<comment type="caution">
    <text evidence="2">The sequence shown here is derived from an EMBL/GenBank/DDBJ whole genome shotgun (WGS) entry which is preliminary data.</text>
</comment>
<dbReference type="EMBL" id="JAAXOO010000005">
    <property type="protein sequence ID" value="NKY35341.1"/>
    <property type="molecule type" value="Genomic_DNA"/>
</dbReference>
<evidence type="ECO:0000313" key="3">
    <source>
        <dbReference type="Proteomes" id="UP000565715"/>
    </source>
</evidence>
<dbReference type="AlphaFoldDB" id="A0A846XG36"/>
<proteinExistence type="predicted"/>
<name>A0A846XG36_9NOCA</name>
<protein>
    <submittedName>
        <fullName evidence="2">Type II toxin-antitoxin system CcdA family antitoxin</fullName>
    </submittedName>
</protein>
<dbReference type="RefSeq" id="WP_068042406.1">
    <property type="nucleotide sequence ID" value="NZ_JAAXOO010000005.1"/>
</dbReference>
<reference evidence="2 3" key="1">
    <citation type="submission" date="2020-04" db="EMBL/GenBank/DDBJ databases">
        <title>MicrobeNet Type strains.</title>
        <authorList>
            <person name="Nicholson A.C."/>
        </authorList>
    </citation>
    <scope>NUCLEOTIDE SEQUENCE [LARGE SCALE GENOMIC DNA]</scope>
    <source>
        <strain evidence="2 3">DSM 45078</strain>
    </source>
</reference>